<accession>A0A1V3IEM5</accession>
<evidence type="ECO:0000313" key="1">
    <source>
        <dbReference type="EMBL" id="OOF39056.1"/>
    </source>
</evidence>
<dbReference type="AlphaFoldDB" id="A0A1V3IEM5"/>
<evidence type="ECO:0000313" key="2">
    <source>
        <dbReference type="Proteomes" id="UP000189426"/>
    </source>
</evidence>
<proteinExistence type="predicted"/>
<dbReference type="EMBL" id="MLHG01000047">
    <property type="protein sequence ID" value="OOF39056.1"/>
    <property type="molecule type" value="Genomic_DNA"/>
</dbReference>
<keyword evidence="2" id="KW-1185">Reference proteome</keyword>
<organism evidence="1 2">
    <name type="scientific">Rodentibacter mrazii</name>
    <dbReference type="NCBI Taxonomy" id="1908257"/>
    <lineage>
        <taxon>Bacteria</taxon>
        <taxon>Pseudomonadati</taxon>
        <taxon>Pseudomonadota</taxon>
        <taxon>Gammaproteobacteria</taxon>
        <taxon>Pasteurellales</taxon>
        <taxon>Pasteurellaceae</taxon>
        <taxon>Rodentibacter</taxon>
    </lineage>
</organism>
<reference evidence="1 2" key="1">
    <citation type="submission" date="2016-10" db="EMBL/GenBank/DDBJ databases">
        <title>Rodentibacter gen. nov. and new species.</title>
        <authorList>
            <person name="Christensen H."/>
        </authorList>
    </citation>
    <scope>NUCLEOTIDE SEQUENCE [LARGE SCALE GENOMIC DNA]</scope>
    <source>
        <strain evidence="1 2">Ppn418</strain>
    </source>
</reference>
<gene>
    <name evidence="1" type="ORF">BKK47_07510</name>
</gene>
<comment type="caution">
    <text evidence="1">The sequence shown here is derived from an EMBL/GenBank/DDBJ whole genome shotgun (WGS) entry which is preliminary data.</text>
</comment>
<dbReference type="RefSeq" id="WP_077494271.1">
    <property type="nucleotide sequence ID" value="NZ_MLHG01000047.1"/>
</dbReference>
<name>A0A1V3IEM5_9PAST</name>
<protein>
    <submittedName>
        <fullName evidence="1">Uncharacterized protein</fullName>
    </submittedName>
</protein>
<dbReference type="Proteomes" id="UP000189426">
    <property type="component" value="Unassembled WGS sequence"/>
</dbReference>
<sequence>MCECINDYKLKLAEHLRKQGIELVGGVSLNTAFPTRNFEVLGERTVVEVAYVEKVTSKNGNVREVKRKTKMINDYCPFCGNKYD</sequence>